<organism evidence="4 5">
    <name type="scientific">Mycena venus</name>
    <dbReference type="NCBI Taxonomy" id="2733690"/>
    <lineage>
        <taxon>Eukaryota</taxon>
        <taxon>Fungi</taxon>
        <taxon>Dikarya</taxon>
        <taxon>Basidiomycota</taxon>
        <taxon>Agaricomycotina</taxon>
        <taxon>Agaricomycetes</taxon>
        <taxon>Agaricomycetidae</taxon>
        <taxon>Agaricales</taxon>
        <taxon>Marasmiineae</taxon>
        <taxon>Mycenaceae</taxon>
        <taxon>Mycena</taxon>
    </lineage>
</organism>
<proteinExistence type="predicted"/>
<comment type="caution">
    <text evidence="4">The sequence shown here is derived from an EMBL/GenBank/DDBJ whole genome shotgun (WGS) entry which is preliminary data.</text>
</comment>
<reference evidence="4" key="1">
    <citation type="submission" date="2020-05" db="EMBL/GenBank/DDBJ databases">
        <title>Mycena genomes resolve the evolution of fungal bioluminescence.</title>
        <authorList>
            <person name="Tsai I.J."/>
        </authorList>
    </citation>
    <scope>NUCLEOTIDE SEQUENCE</scope>
    <source>
        <strain evidence="4">CCC161011</strain>
    </source>
</reference>
<evidence type="ECO:0000313" key="5">
    <source>
        <dbReference type="Proteomes" id="UP000620124"/>
    </source>
</evidence>
<feature type="region of interest" description="Disordered" evidence="1">
    <location>
        <begin position="1101"/>
        <end position="1133"/>
    </location>
</feature>
<dbReference type="InterPro" id="IPR051571">
    <property type="entry name" value="N-CoR_corepressor"/>
</dbReference>
<feature type="compositionally biased region" description="Low complexity" evidence="1">
    <location>
        <begin position="1153"/>
        <end position="1168"/>
    </location>
</feature>
<protein>
    <submittedName>
        <fullName evidence="4">Nuclear receptor corepressor 2-like</fullName>
    </submittedName>
</protein>
<dbReference type="GO" id="GO:0034967">
    <property type="term" value="C:Set3 complex"/>
    <property type="evidence" value="ECO:0007669"/>
    <property type="project" value="TreeGrafter"/>
</dbReference>
<feature type="domain" description="SANT" evidence="3">
    <location>
        <begin position="811"/>
        <end position="862"/>
    </location>
</feature>
<feature type="chain" id="PRO_5034938159" evidence="2">
    <location>
        <begin position="21"/>
        <end position="1277"/>
    </location>
</feature>
<dbReference type="InterPro" id="IPR017884">
    <property type="entry name" value="SANT_dom"/>
</dbReference>
<evidence type="ECO:0000256" key="2">
    <source>
        <dbReference type="SAM" id="SignalP"/>
    </source>
</evidence>
<feature type="region of interest" description="Disordered" evidence="1">
    <location>
        <begin position="1145"/>
        <end position="1189"/>
    </location>
</feature>
<keyword evidence="4" id="KW-0675">Receptor</keyword>
<dbReference type="EMBL" id="JACAZI010000005">
    <property type="protein sequence ID" value="KAF7360445.1"/>
    <property type="molecule type" value="Genomic_DNA"/>
</dbReference>
<feature type="compositionally biased region" description="Basic residues" evidence="1">
    <location>
        <begin position="874"/>
        <end position="883"/>
    </location>
</feature>
<feature type="compositionally biased region" description="Basic and acidic residues" evidence="1">
    <location>
        <begin position="893"/>
        <end position="904"/>
    </location>
</feature>
<gene>
    <name evidence="4" type="ORF">MVEN_00774700</name>
</gene>
<dbReference type="PANTHER" id="PTHR13992">
    <property type="entry name" value="NUCLEAR RECEPTOR CO-REPRESSOR RELATED NCOR"/>
    <property type="match status" value="1"/>
</dbReference>
<feature type="compositionally biased region" description="Polar residues" evidence="1">
    <location>
        <begin position="1233"/>
        <end position="1248"/>
    </location>
</feature>
<dbReference type="OrthoDB" id="10258692at2759"/>
<keyword evidence="5" id="KW-1185">Reference proteome</keyword>
<dbReference type="InterPro" id="IPR001005">
    <property type="entry name" value="SANT/Myb"/>
</dbReference>
<name>A0A8H7D3U2_9AGAR</name>
<dbReference type="AlphaFoldDB" id="A0A8H7D3U2"/>
<dbReference type="Proteomes" id="UP000620124">
    <property type="component" value="Unassembled WGS sequence"/>
</dbReference>
<dbReference type="GO" id="GO:0006357">
    <property type="term" value="P:regulation of transcription by RNA polymerase II"/>
    <property type="evidence" value="ECO:0007669"/>
    <property type="project" value="TreeGrafter"/>
</dbReference>
<feature type="compositionally biased region" description="Basic and acidic residues" evidence="1">
    <location>
        <begin position="1169"/>
        <end position="1180"/>
    </location>
</feature>
<dbReference type="Pfam" id="PF00249">
    <property type="entry name" value="Myb_DNA-binding"/>
    <property type="match status" value="1"/>
</dbReference>
<feature type="region of interest" description="Disordered" evidence="1">
    <location>
        <begin position="1208"/>
        <end position="1248"/>
    </location>
</feature>
<accession>A0A8H7D3U2</accession>
<feature type="signal peptide" evidence="2">
    <location>
        <begin position="1"/>
        <end position="20"/>
    </location>
</feature>
<evidence type="ECO:0000313" key="4">
    <source>
        <dbReference type="EMBL" id="KAF7360445.1"/>
    </source>
</evidence>
<dbReference type="PROSITE" id="PS51293">
    <property type="entry name" value="SANT"/>
    <property type="match status" value="1"/>
</dbReference>
<keyword evidence="2" id="KW-0732">Signal</keyword>
<dbReference type="SUPFAM" id="SSF46689">
    <property type="entry name" value="Homeodomain-like"/>
    <property type="match status" value="2"/>
</dbReference>
<dbReference type="SMART" id="SM00717">
    <property type="entry name" value="SANT"/>
    <property type="match status" value="2"/>
</dbReference>
<feature type="region of interest" description="Disordered" evidence="1">
    <location>
        <begin position="873"/>
        <end position="999"/>
    </location>
</feature>
<sequence>MFRDPWLLFLLEGLRLLGHCDDIRRTRIFRGLDPPRHIETILLPDRIRTDRIRMLPAAHQVLRAMMVLSLRNYTLGILFPGNRRIRLLGRTDELQHCPLLRLSSLATGFAAIQQGCLNPPMLGNTLTLTGPPPIKVRNLVQLKDKEIECGAFGIFLRKEPRAVALHLILLEMIAIARIKTSAATDVQIFTDRLLIPLVKPAAAFDQMIVTMAALVEGLPVQYQVHDPAGLPALGPDHVRARHRARDRFLGHLIPCVALGATVDRHRAPTDLVRRRTKSRSSSRSSIASTHVSDRPPSRGMSPATVPIAPGAVNGQKTLVFSPTSKVISSTPRSRPDSPSDPVGELTHGPSPTPSPIPGIHNARTSQTVTVNERLDIAADCDSQQPLLESPIPMPGLGNTLRDLDVDHSRQGDVHVGEQSDELPASPLSEQKAEAALFEVVDIVDVSKPKTTMPTWDVMPTVPEPPTFGLATPPPAPMSINGELSPQPGAAPSPEPAAALALKPVAVPPLEATASPPVAAPVLEPVAAPVVEPVVVPVVEPVVVPVVEPVAVPVVEPVPVPDSELELAAESTPQPAPSSPPQVIAVPTQPQAEYIFENIPRLADAKSINDALRTVVMTRLLRDNQTRDERINPILIENLSIAQPSAVEIYSSKTQDQLIEEVSVQRFNHGIDDPFIAAKSWLTARFERRRSELSAKTERLQLEYQALHQRWRRHCDILNQQAKPVEPVENVPASGRTTRRSAAMGDTVRSDLEMEQIIASLGYDEATDPNQLSTRNLAVIPDMISVTGETQYTYDDTNHLVENPSEYYAPCTGIHDWTDAEKELFLDKYAAFPKQFGVIAEFLPNKTASQCVDYYYLHKKKLIDFRRVVSQFAPNKRRRRRTGKQKGNGLLSDIRQHDAEVHGDFDDSPSYTGRPTRGRRIIAPEPRKPSARRNALQLEDATTATPTPEPEARPKRRRAAASSRSVLFQDDMDDDTDGEPKKKAKRGRKPKSAILDDFATPIPTPPITDIDAFPIPDPIQLWSNDDKALFLDLLAQHGENFKRIAVAMPNKASVTSIQVAEYFKANYAELDLAATAPLLWIQTPCGIVWILVLALGLRRPTSPPRASPGVEASSSDPSVAGRASGPRPASVPRAAPPMAFLTREASAVETTPGSNASASASADTSAADQHAAKPEASDKDAVPPTSSFEATKYPMSSLTYDPIWGGYYDPNSGTRPTFPPTESLPRGRRPDTPIFSQRASAVSRSDTAPCPTTTHDLLCRAVSLLYTSAVSVYLVPSL</sequence>
<dbReference type="CDD" id="cd00167">
    <property type="entry name" value="SANT"/>
    <property type="match status" value="2"/>
</dbReference>
<evidence type="ECO:0000256" key="1">
    <source>
        <dbReference type="SAM" id="MobiDB-lite"/>
    </source>
</evidence>
<feature type="compositionally biased region" description="Basic residues" evidence="1">
    <location>
        <begin position="981"/>
        <end position="990"/>
    </location>
</feature>
<feature type="region of interest" description="Disordered" evidence="1">
    <location>
        <begin position="268"/>
        <end position="361"/>
    </location>
</feature>
<evidence type="ECO:0000259" key="3">
    <source>
        <dbReference type="PROSITE" id="PS51293"/>
    </source>
</evidence>
<feature type="compositionally biased region" description="Low complexity" evidence="1">
    <location>
        <begin position="1121"/>
        <end position="1133"/>
    </location>
</feature>
<dbReference type="PANTHER" id="PTHR13992:SF39">
    <property type="entry name" value="SMRTER, ISOFORM G"/>
    <property type="match status" value="1"/>
</dbReference>
<dbReference type="InterPro" id="IPR009057">
    <property type="entry name" value="Homeodomain-like_sf"/>
</dbReference>
<feature type="compositionally biased region" description="Polar residues" evidence="1">
    <location>
        <begin position="314"/>
        <end position="327"/>
    </location>
</feature>
<dbReference type="Gene3D" id="1.10.10.60">
    <property type="entry name" value="Homeodomain-like"/>
    <property type="match status" value="1"/>
</dbReference>